<gene>
    <name evidence="2" type="ORF">ABENE_14130</name>
</gene>
<proteinExistence type="predicted"/>
<dbReference type="SUPFAM" id="SSF54427">
    <property type="entry name" value="NTF2-like"/>
    <property type="match status" value="1"/>
</dbReference>
<dbReference type="AlphaFoldDB" id="V4P5U7"/>
<dbReference type="RefSeq" id="WP_018081876.1">
    <property type="nucleotide sequence ID" value="NZ_AQWM01000008.1"/>
</dbReference>
<comment type="caution">
    <text evidence="2">The sequence shown here is derived from an EMBL/GenBank/DDBJ whole genome shotgun (WGS) entry which is preliminary data.</text>
</comment>
<dbReference type="STRING" id="1121022.GCA_000376105_02210"/>
<dbReference type="eggNOG" id="COG4319">
    <property type="taxonomic scope" value="Bacteria"/>
</dbReference>
<feature type="domain" description="SnoaL-like" evidence="1">
    <location>
        <begin position="11"/>
        <end position="78"/>
    </location>
</feature>
<dbReference type="PATRIC" id="fig|1121022.4.peg.2875"/>
<evidence type="ECO:0000313" key="2">
    <source>
        <dbReference type="EMBL" id="ESQ89322.1"/>
    </source>
</evidence>
<dbReference type="Proteomes" id="UP000017837">
    <property type="component" value="Unassembled WGS sequence"/>
</dbReference>
<dbReference type="EMBL" id="AWGB01000030">
    <property type="protein sequence ID" value="ESQ89322.1"/>
    <property type="molecule type" value="Genomic_DNA"/>
</dbReference>
<dbReference type="Gene3D" id="3.10.450.50">
    <property type="match status" value="1"/>
</dbReference>
<dbReference type="InterPro" id="IPR037401">
    <property type="entry name" value="SnoaL-like"/>
</dbReference>
<reference evidence="2 3" key="1">
    <citation type="journal article" date="2014" name="Nature">
        <title>Sequential evolution of bacterial morphology by co-option of a developmental regulator.</title>
        <authorList>
            <person name="Jiang C."/>
            <person name="Brown P.J."/>
            <person name="Ducret A."/>
            <person name="Brun Y.V."/>
        </authorList>
    </citation>
    <scope>NUCLEOTIDE SEQUENCE [LARGE SCALE GENOMIC DNA]</scope>
    <source>
        <strain evidence="2 3">DSM 16100</strain>
    </source>
</reference>
<dbReference type="Pfam" id="PF12680">
    <property type="entry name" value="SnoaL_2"/>
    <property type="match status" value="1"/>
</dbReference>
<accession>V4P5U7</accession>
<dbReference type="InterPro" id="IPR032710">
    <property type="entry name" value="NTF2-like_dom_sf"/>
</dbReference>
<protein>
    <recommendedName>
        <fullName evidence="1">SnoaL-like domain-containing protein</fullName>
    </recommendedName>
</protein>
<sequence length="129" mass="14594">MAHIDYEQKAAEWYEAWNSRDAQNICDLYADNLVFISPFVAKLGLSERGVLTDIQAFYSYVSSTLPRVPNLKFEPIANCIGAQGHTLVYRNQSSHIVAETFEYNDQGLIRLANVAFSTAPIKRKNYGSR</sequence>
<keyword evidence="3" id="KW-1185">Reference proteome</keyword>
<dbReference type="OrthoDB" id="333383at2"/>
<name>V4P5U7_9CAUL</name>
<evidence type="ECO:0000313" key="3">
    <source>
        <dbReference type="Proteomes" id="UP000017837"/>
    </source>
</evidence>
<evidence type="ECO:0000259" key="1">
    <source>
        <dbReference type="Pfam" id="PF12680"/>
    </source>
</evidence>
<organism evidence="2 3">
    <name type="scientific">Asticcacaulis benevestitus DSM 16100 = ATCC BAA-896</name>
    <dbReference type="NCBI Taxonomy" id="1121022"/>
    <lineage>
        <taxon>Bacteria</taxon>
        <taxon>Pseudomonadati</taxon>
        <taxon>Pseudomonadota</taxon>
        <taxon>Alphaproteobacteria</taxon>
        <taxon>Caulobacterales</taxon>
        <taxon>Caulobacteraceae</taxon>
        <taxon>Asticcacaulis</taxon>
    </lineage>
</organism>